<dbReference type="InterPro" id="IPR043128">
    <property type="entry name" value="Rev_trsase/Diguanyl_cyclase"/>
</dbReference>
<dbReference type="Pfam" id="PF00990">
    <property type="entry name" value="GGDEF"/>
    <property type="match status" value="1"/>
</dbReference>
<dbReference type="Pfam" id="PF12860">
    <property type="entry name" value="PAS_7"/>
    <property type="match status" value="1"/>
</dbReference>
<dbReference type="NCBIfam" id="TIGR00254">
    <property type="entry name" value="GGDEF"/>
    <property type="match status" value="1"/>
</dbReference>
<feature type="domain" description="EAL" evidence="3">
    <location>
        <begin position="566"/>
        <end position="816"/>
    </location>
</feature>
<evidence type="ECO:0000256" key="2">
    <source>
        <dbReference type="SAM" id="Phobius"/>
    </source>
</evidence>
<protein>
    <submittedName>
        <fullName evidence="5">EAL domain-containing protein</fullName>
    </submittedName>
</protein>
<dbReference type="EMBL" id="JACTVA010000022">
    <property type="protein sequence ID" value="MBC9207803.1"/>
    <property type="molecule type" value="Genomic_DNA"/>
</dbReference>
<dbReference type="InterPro" id="IPR001633">
    <property type="entry name" value="EAL_dom"/>
</dbReference>
<evidence type="ECO:0000313" key="6">
    <source>
        <dbReference type="Proteomes" id="UP000626026"/>
    </source>
</evidence>
<feature type="coiled-coil region" evidence="1">
    <location>
        <begin position="213"/>
        <end position="240"/>
    </location>
</feature>
<dbReference type="CDD" id="cd01949">
    <property type="entry name" value="GGDEF"/>
    <property type="match status" value="1"/>
</dbReference>
<keyword evidence="1" id="KW-0175">Coiled coil</keyword>
<dbReference type="SMART" id="SM00052">
    <property type="entry name" value="EAL"/>
    <property type="match status" value="1"/>
</dbReference>
<keyword evidence="2" id="KW-0812">Transmembrane</keyword>
<dbReference type="PANTHER" id="PTHR44757:SF2">
    <property type="entry name" value="BIOFILM ARCHITECTURE MAINTENANCE PROTEIN MBAA"/>
    <property type="match status" value="1"/>
</dbReference>
<dbReference type="Proteomes" id="UP000626026">
    <property type="component" value="Unassembled WGS sequence"/>
</dbReference>
<keyword evidence="2" id="KW-1133">Transmembrane helix</keyword>
<proteinExistence type="predicted"/>
<dbReference type="Gene3D" id="3.30.450.20">
    <property type="entry name" value="PAS domain"/>
    <property type="match status" value="1"/>
</dbReference>
<keyword evidence="6" id="KW-1185">Reference proteome</keyword>
<gene>
    <name evidence="5" type="ORF">IBL26_13235</name>
</gene>
<dbReference type="InterPro" id="IPR052155">
    <property type="entry name" value="Biofilm_reg_signaling"/>
</dbReference>
<dbReference type="InterPro" id="IPR029787">
    <property type="entry name" value="Nucleotide_cyclase"/>
</dbReference>
<dbReference type="SUPFAM" id="SSF55785">
    <property type="entry name" value="PYP-like sensor domain (PAS domain)"/>
    <property type="match status" value="1"/>
</dbReference>
<organism evidence="5 6">
    <name type="scientific">Teichococcus aerophilus</name>
    <dbReference type="NCBI Taxonomy" id="1224513"/>
    <lineage>
        <taxon>Bacteria</taxon>
        <taxon>Pseudomonadati</taxon>
        <taxon>Pseudomonadota</taxon>
        <taxon>Alphaproteobacteria</taxon>
        <taxon>Acetobacterales</taxon>
        <taxon>Roseomonadaceae</taxon>
        <taxon>Roseomonas</taxon>
    </lineage>
</organism>
<dbReference type="SMART" id="SM00267">
    <property type="entry name" value="GGDEF"/>
    <property type="match status" value="1"/>
</dbReference>
<evidence type="ECO:0000256" key="1">
    <source>
        <dbReference type="SAM" id="Coils"/>
    </source>
</evidence>
<dbReference type="SUPFAM" id="SSF141868">
    <property type="entry name" value="EAL domain-like"/>
    <property type="match status" value="1"/>
</dbReference>
<dbReference type="PROSITE" id="PS50883">
    <property type="entry name" value="EAL"/>
    <property type="match status" value="1"/>
</dbReference>
<dbReference type="Gene3D" id="3.20.20.450">
    <property type="entry name" value="EAL domain"/>
    <property type="match status" value="1"/>
</dbReference>
<dbReference type="PANTHER" id="PTHR44757">
    <property type="entry name" value="DIGUANYLATE CYCLASE DGCP"/>
    <property type="match status" value="1"/>
</dbReference>
<dbReference type="PROSITE" id="PS50887">
    <property type="entry name" value="GGDEF"/>
    <property type="match status" value="1"/>
</dbReference>
<keyword evidence="2" id="KW-0472">Membrane</keyword>
<dbReference type="CDD" id="cd01948">
    <property type="entry name" value="EAL"/>
    <property type="match status" value="1"/>
</dbReference>
<reference evidence="5 6" key="1">
    <citation type="journal article" date="2013" name="Int. J. Syst. Evol. Microbiol.">
        <title>Roseomonas aerophila sp. nov., isolated from air.</title>
        <authorList>
            <person name="Kim S.J."/>
            <person name="Weon H.Y."/>
            <person name="Ahn J.H."/>
            <person name="Hong S.B."/>
            <person name="Seok S.J."/>
            <person name="Whang K.S."/>
            <person name="Kwon S.W."/>
        </authorList>
    </citation>
    <scope>NUCLEOTIDE SEQUENCE [LARGE SCALE GENOMIC DNA]</scope>
    <source>
        <strain evidence="5 6">NBRC 108923</strain>
    </source>
</reference>
<name>A0ABR7RN41_9PROT</name>
<feature type="transmembrane region" description="Helical" evidence="2">
    <location>
        <begin position="20"/>
        <end position="45"/>
    </location>
</feature>
<feature type="transmembrane region" description="Helical" evidence="2">
    <location>
        <begin position="191"/>
        <end position="211"/>
    </location>
</feature>
<dbReference type="Pfam" id="PF00563">
    <property type="entry name" value="EAL"/>
    <property type="match status" value="1"/>
</dbReference>
<accession>A0ABR7RN41</accession>
<dbReference type="RefSeq" id="WP_187784970.1">
    <property type="nucleotide sequence ID" value="NZ_JACTVA010000022.1"/>
</dbReference>
<comment type="caution">
    <text evidence="5">The sequence shown here is derived from an EMBL/GenBank/DDBJ whole genome shotgun (WGS) entry which is preliminary data.</text>
</comment>
<sequence>MKKGVLGKGSKGSVVRRRLAFTRTLLVLLVAVLATTSVYVSTLIVQRNEALQQTSRYNISFTIGQAAVEIARLQTVIAAYVVQPGPDAADTVKLWHDIVAGRISVLESSEVGEFIQNDPRRGEVISSFRATLQASEALLPQIAEPGVAMRLMAMWGRLNVPLTRLTSSAHGEGGNQVTSDLQQLSRLHWSFSYLLIGMIVASFGLIIVLGWNNQLLSRANDEVQQLLRDLRSTSGELEAAHVRLGQAMLEAQDQNSVLRRRDLELNTQNTRFDAALTNMSQALCMADGQGQVIVCNSRFLSLFEVDGSATEAGTPTDKLYDVVEKSRAYGFAALRRVREAQLAWIAGHSAGTVVVEDDDGRALAVSHRPMEGGGWVATYEDVTAQRSAEARIRFLALHDALTSLPNRTLFRERLEGALARRDGNGIPALLCLDLDNFKIVNDTMGHPIGDALLKAVGERLSSCVRGADVVARLGGDEFAVLHDAASLEDALALARRITEVVGQPYHIDGRRVITGVSIGIALADRPGLTADLLHQNADLALYRAKAAGRGTWRVFAAEMEAEVQARLAIELDLREAMGRGELELFYQPQIDLLSGRLVGCEALMRWRHPERGLVPPSRFIPIAEDLGLITAMGQWALHRACADAAQWEDGVKVAVNLSPVQFTTGDVVLVVSEALRHSGLAPYRLELEITESVLLQDNPATLRTLQDLRALGVRIALDDFGTGYSSLSYLRHYPFDKIKIDRSFVSEIETRPDCAAIVDSIAILARTLGMTTTAEGVETEEQLRLVTLAGCTEGQGYYFGRPLPLNEMTLLHHPGNNAVGGA</sequence>
<dbReference type="InterPro" id="IPR035919">
    <property type="entry name" value="EAL_sf"/>
</dbReference>
<dbReference type="Gene3D" id="3.30.70.270">
    <property type="match status" value="1"/>
</dbReference>
<evidence type="ECO:0000313" key="5">
    <source>
        <dbReference type="EMBL" id="MBC9207803.1"/>
    </source>
</evidence>
<feature type="domain" description="GGDEF" evidence="4">
    <location>
        <begin position="425"/>
        <end position="557"/>
    </location>
</feature>
<evidence type="ECO:0000259" key="3">
    <source>
        <dbReference type="PROSITE" id="PS50883"/>
    </source>
</evidence>
<dbReference type="InterPro" id="IPR035965">
    <property type="entry name" value="PAS-like_dom_sf"/>
</dbReference>
<evidence type="ECO:0000259" key="4">
    <source>
        <dbReference type="PROSITE" id="PS50887"/>
    </source>
</evidence>
<dbReference type="InterPro" id="IPR000160">
    <property type="entry name" value="GGDEF_dom"/>
</dbReference>
<dbReference type="SUPFAM" id="SSF55073">
    <property type="entry name" value="Nucleotide cyclase"/>
    <property type="match status" value="1"/>
</dbReference>